<dbReference type="VEuPathDB" id="FungiDB:PV06_02282"/>
<protein>
    <submittedName>
        <fullName evidence="1">Uncharacterized protein</fullName>
    </submittedName>
</protein>
<evidence type="ECO:0000313" key="2">
    <source>
        <dbReference type="Proteomes" id="UP000053342"/>
    </source>
</evidence>
<organism evidence="1 2">
    <name type="scientific">Exophiala oligosperma</name>
    <dbReference type="NCBI Taxonomy" id="215243"/>
    <lineage>
        <taxon>Eukaryota</taxon>
        <taxon>Fungi</taxon>
        <taxon>Dikarya</taxon>
        <taxon>Ascomycota</taxon>
        <taxon>Pezizomycotina</taxon>
        <taxon>Eurotiomycetes</taxon>
        <taxon>Chaetothyriomycetidae</taxon>
        <taxon>Chaetothyriales</taxon>
        <taxon>Herpotrichiellaceae</taxon>
        <taxon>Exophiala</taxon>
    </lineage>
</organism>
<dbReference type="Proteomes" id="UP000053342">
    <property type="component" value="Unassembled WGS sequence"/>
</dbReference>
<gene>
    <name evidence="1" type="ORF">PV06_02282</name>
</gene>
<proteinExistence type="predicted"/>
<sequence>MEDSNRVITDNKDLTPTMATGDSRVTAEDRLRADRDMATVTNNSQTWCMSATGEWAAAASAPVCWLDWRVVAAWIVCFKESNCTSRFHAFWRIHRILELDAVSWWGDSGNVKCPVSAHANMCLIS</sequence>
<dbReference type="AlphaFoldDB" id="A0A0D2DVJ2"/>
<dbReference type="GeneID" id="27354356"/>
<evidence type="ECO:0000313" key="1">
    <source>
        <dbReference type="EMBL" id="KIW46620.1"/>
    </source>
</evidence>
<dbReference type="HOGENOM" id="CLU_1992653_0_0_1"/>
<reference evidence="1 2" key="1">
    <citation type="submission" date="2015-01" db="EMBL/GenBank/DDBJ databases">
        <title>The Genome Sequence of Exophiala oligosperma CBS72588.</title>
        <authorList>
            <consortium name="The Broad Institute Genomics Platform"/>
            <person name="Cuomo C."/>
            <person name="de Hoog S."/>
            <person name="Gorbushina A."/>
            <person name="Stielow B."/>
            <person name="Teixiera M."/>
            <person name="Abouelleil A."/>
            <person name="Chapman S.B."/>
            <person name="Priest M."/>
            <person name="Young S.K."/>
            <person name="Wortman J."/>
            <person name="Nusbaum C."/>
            <person name="Birren B."/>
        </authorList>
    </citation>
    <scope>NUCLEOTIDE SEQUENCE [LARGE SCALE GENOMIC DNA]</scope>
    <source>
        <strain evidence="1 2">CBS 72588</strain>
    </source>
</reference>
<keyword evidence="2" id="KW-1185">Reference proteome</keyword>
<accession>A0A0D2DVJ2</accession>
<dbReference type="EMBL" id="KN847333">
    <property type="protein sequence ID" value="KIW46620.1"/>
    <property type="molecule type" value="Genomic_DNA"/>
</dbReference>
<dbReference type="RefSeq" id="XP_016266836.1">
    <property type="nucleotide sequence ID" value="XM_016402939.1"/>
</dbReference>
<name>A0A0D2DVJ2_9EURO</name>